<evidence type="ECO:0000256" key="1">
    <source>
        <dbReference type="PROSITE-ProRule" id="PRU00169"/>
    </source>
</evidence>
<dbReference type="EMBL" id="FUYA01000006">
    <property type="protein sequence ID" value="SKA74696.1"/>
    <property type="molecule type" value="Genomic_DNA"/>
</dbReference>
<dbReference type="InterPro" id="IPR006675">
    <property type="entry name" value="HDIG_dom"/>
</dbReference>
<dbReference type="GO" id="GO:0000160">
    <property type="term" value="P:phosphorelay signal transduction system"/>
    <property type="evidence" value="ECO:0007669"/>
    <property type="project" value="InterPro"/>
</dbReference>
<dbReference type="InterPro" id="IPR037522">
    <property type="entry name" value="HD_GYP_dom"/>
</dbReference>
<dbReference type="SUPFAM" id="SSF52172">
    <property type="entry name" value="CheY-like"/>
    <property type="match status" value="2"/>
</dbReference>
<dbReference type="Pfam" id="PF13487">
    <property type="entry name" value="HD_5"/>
    <property type="match status" value="1"/>
</dbReference>
<dbReference type="InterPro" id="IPR001789">
    <property type="entry name" value="Sig_transdc_resp-reg_receiver"/>
</dbReference>
<evidence type="ECO:0000313" key="6">
    <source>
        <dbReference type="Proteomes" id="UP000189733"/>
    </source>
</evidence>
<evidence type="ECO:0000313" key="5">
    <source>
        <dbReference type="EMBL" id="SKA74696.1"/>
    </source>
</evidence>
<keyword evidence="1" id="KW-0597">Phosphoprotein</keyword>
<feature type="domain" description="HD-GYP" evidence="4">
    <location>
        <begin position="269"/>
        <end position="456"/>
    </location>
</feature>
<organism evidence="5 6">
    <name type="scientific">Desulfobaculum bizertense DSM 18034</name>
    <dbReference type="NCBI Taxonomy" id="1121442"/>
    <lineage>
        <taxon>Bacteria</taxon>
        <taxon>Pseudomonadati</taxon>
        <taxon>Thermodesulfobacteriota</taxon>
        <taxon>Desulfovibrionia</taxon>
        <taxon>Desulfovibrionales</taxon>
        <taxon>Desulfovibrionaceae</taxon>
        <taxon>Desulfobaculum</taxon>
    </lineage>
</organism>
<dbReference type="InterPro" id="IPR006674">
    <property type="entry name" value="HD_domain"/>
</dbReference>
<dbReference type="PANTHER" id="PTHR45228">
    <property type="entry name" value="CYCLIC DI-GMP PHOSPHODIESTERASE TM_0186-RELATED"/>
    <property type="match status" value="1"/>
</dbReference>
<gene>
    <name evidence="5" type="ORF">SAMN02745702_02006</name>
</gene>
<evidence type="ECO:0000259" key="2">
    <source>
        <dbReference type="PROSITE" id="PS50110"/>
    </source>
</evidence>
<dbReference type="PANTHER" id="PTHR45228:SF1">
    <property type="entry name" value="CYCLIC DI-GMP PHOSPHODIESTERASE TM_0186"/>
    <property type="match status" value="1"/>
</dbReference>
<feature type="modified residue" description="4-aspartylphosphate" evidence="1">
    <location>
        <position position="56"/>
    </location>
</feature>
<dbReference type="PROSITE" id="PS50110">
    <property type="entry name" value="RESPONSE_REGULATORY"/>
    <property type="match status" value="2"/>
</dbReference>
<accession>A0A1T4WBM2</accession>
<dbReference type="SUPFAM" id="SSF109604">
    <property type="entry name" value="HD-domain/PDEase-like"/>
    <property type="match status" value="1"/>
</dbReference>
<feature type="domain" description="HD" evidence="3">
    <location>
        <begin position="291"/>
        <end position="413"/>
    </location>
</feature>
<name>A0A1T4WBM2_9BACT</name>
<dbReference type="NCBIfam" id="TIGR00277">
    <property type="entry name" value="HDIG"/>
    <property type="match status" value="1"/>
</dbReference>
<evidence type="ECO:0000259" key="3">
    <source>
        <dbReference type="PROSITE" id="PS51831"/>
    </source>
</evidence>
<dbReference type="PROSITE" id="PS51832">
    <property type="entry name" value="HD_GYP"/>
    <property type="match status" value="1"/>
</dbReference>
<sequence length="456" mass="50912">MNQPHILVVDDSKFLRKAMQRELERLGAKVALAEDGEQGFVYACQHAHSLDLVISDVDMPHMDGFTLCRKLKESADTSSLPIVICSSRDSEQAIEMGFKAGADGYIPKTNGRTDFLQQVQHILERTNIVKNKRVLVVDDALFIRNSLKDELRAEGFEVYTASNGQEALEFLHGKDAPRIHIIVSDIEMPVMNGLDFLIAIKHSALLKNIPFLVMTSNSEERVIHRIFQAGAASYLAKPFNSTHLIHTIKKLLSDQFLQLLREKERLEGERNLLLGSITSLIQALEARDHYTRGHSTEVARIVSKMANELGLDADTREKLNIAASLHDLGKIGIPDHILLKPGKLTDEEFSIIKQHPTIGADILRPIPSMSDLIPAVLSHHEHMDGTGYPQGLKGQEIPLFGRIIAVADVYHALTSDRPYRKGMPREKAIAIILEEKGSHLCPECVDAFLKAWRSQS</sequence>
<dbReference type="Pfam" id="PF00072">
    <property type="entry name" value="Response_reg"/>
    <property type="match status" value="2"/>
</dbReference>
<proteinExistence type="predicted"/>
<dbReference type="SMART" id="SM00471">
    <property type="entry name" value="HDc"/>
    <property type="match status" value="1"/>
</dbReference>
<dbReference type="SMART" id="SM00448">
    <property type="entry name" value="REC"/>
    <property type="match status" value="2"/>
</dbReference>
<dbReference type="InterPro" id="IPR003607">
    <property type="entry name" value="HD/PDEase_dom"/>
</dbReference>
<dbReference type="Gene3D" id="1.10.3210.10">
    <property type="entry name" value="Hypothetical protein af1432"/>
    <property type="match status" value="1"/>
</dbReference>
<feature type="domain" description="Response regulatory" evidence="2">
    <location>
        <begin position="133"/>
        <end position="252"/>
    </location>
</feature>
<keyword evidence="6" id="KW-1185">Reference proteome</keyword>
<dbReference type="AlphaFoldDB" id="A0A1T4WBM2"/>
<reference evidence="5 6" key="1">
    <citation type="submission" date="2017-02" db="EMBL/GenBank/DDBJ databases">
        <authorList>
            <person name="Peterson S.W."/>
        </authorList>
    </citation>
    <scope>NUCLEOTIDE SEQUENCE [LARGE SCALE GENOMIC DNA]</scope>
    <source>
        <strain evidence="5 6">DSM 18034</strain>
    </source>
</reference>
<dbReference type="RefSeq" id="WP_144012602.1">
    <property type="nucleotide sequence ID" value="NZ_FUYA01000006.1"/>
</dbReference>
<dbReference type="Gene3D" id="3.40.50.2300">
    <property type="match status" value="2"/>
</dbReference>
<evidence type="ECO:0000259" key="4">
    <source>
        <dbReference type="PROSITE" id="PS51832"/>
    </source>
</evidence>
<protein>
    <submittedName>
        <fullName evidence="5">HDIG domain-containing protein</fullName>
    </submittedName>
</protein>
<dbReference type="STRING" id="1121442.SAMN02745702_02006"/>
<feature type="domain" description="Response regulatory" evidence="2">
    <location>
        <begin position="5"/>
        <end position="123"/>
    </location>
</feature>
<feature type="modified residue" description="4-aspartylphosphate" evidence="1">
    <location>
        <position position="185"/>
    </location>
</feature>
<dbReference type="OrthoDB" id="9769359at2"/>
<dbReference type="Proteomes" id="UP000189733">
    <property type="component" value="Unassembled WGS sequence"/>
</dbReference>
<dbReference type="CDD" id="cd00077">
    <property type="entry name" value="HDc"/>
    <property type="match status" value="1"/>
</dbReference>
<dbReference type="PROSITE" id="PS51831">
    <property type="entry name" value="HD"/>
    <property type="match status" value="1"/>
</dbReference>
<dbReference type="InterPro" id="IPR052020">
    <property type="entry name" value="Cyclic_di-GMP/3'3'-cGAMP_PDE"/>
</dbReference>
<dbReference type="InterPro" id="IPR011006">
    <property type="entry name" value="CheY-like_superfamily"/>
</dbReference>
<dbReference type="CDD" id="cd00156">
    <property type="entry name" value="REC"/>
    <property type="match status" value="1"/>
</dbReference>